<proteinExistence type="inferred from homology"/>
<gene>
    <name evidence="3" type="ORF">TAPDE_002429</name>
</gene>
<name>R4XA92_TAPDE</name>
<dbReference type="OrthoDB" id="275715at2759"/>
<dbReference type="PANTHER" id="PTHR13166">
    <property type="entry name" value="PROTEIN C6ORF149"/>
    <property type="match status" value="1"/>
</dbReference>
<dbReference type="VEuPathDB" id="FungiDB:TAPDE_002429"/>
<dbReference type="CDD" id="cd20264">
    <property type="entry name" value="Complex1_LYR_LYRM4"/>
    <property type="match status" value="1"/>
</dbReference>
<dbReference type="GO" id="GO:0005739">
    <property type="term" value="C:mitochondrion"/>
    <property type="evidence" value="ECO:0007669"/>
    <property type="project" value="TreeGrafter"/>
</dbReference>
<protein>
    <submittedName>
        <fullName evidence="3">Iron-sulfur cluster biosynthesis protein Isd11</fullName>
    </submittedName>
</protein>
<sequence>MSQSLQALSLYRSIIRAAQPLPYNFRQYAKRRARDSFTEFRSLQDGRQVQEVFQAGLEDLRMLKRQGTIHGMFHTDPLVVEGKLAGKQTGKDNELVRTREIGYD</sequence>
<evidence type="ECO:0000313" key="4">
    <source>
        <dbReference type="Proteomes" id="UP000013776"/>
    </source>
</evidence>
<dbReference type="EMBL" id="CAHR02000084">
    <property type="protein sequence ID" value="CCG82432.1"/>
    <property type="molecule type" value="Genomic_DNA"/>
</dbReference>
<keyword evidence="4" id="KW-1185">Reference proteome</keyword>
<feature type="domain" description="Complex 1 LYR protein" evidence="2">
    <location>
        <begin position="6"/>
        <end position="62"/>
    </location>
</feature>
<evidence type="ECO:0000313" key="3">
    <source>
        <dbReference type="EMBL" id="CCG82432.1"/>
    </source>
</evidence>
<dbReference type="InterPro" id="IPR051522">
    <property type="entry name" value="ISC_assembly_LYR"/>
</dbReference>
<comment type="similarity">
    <text evidence="1">Belongs to the complex I LYR family.</text>
</comment>
<dbReference type="InterPro" id="IPR008011">
    <property type="entry name" value="Complex1_LYR_dom"/>
</dbReference>
<accession>R4XA92</accession>
<comment type="caution">
    <text evidence="3">The sequence shown here is derived from an EMBL/GenBank/DDBJ whole genome shotgun (WGS) entry which is preliminary data.</text>
</comment>
<dbReference type="STRING" id="1097556.R4XA92"/>
<dbReference type="Proteomes" id="UP000013776">
    <property type="component" value="Unassembled WGS sequence"/>
</dbReference>
<reference evidence="3 4" key="1">
    <citation type="journal article" date="2013" name="MBio">
        <title>Genome sequencing of the plant pathogen Taphrina deformans, the causal agent of peach leaf curl.</title>
        <authorList>
            <person name="Cisse O.H."/>
            <person name="Almeida J.M.G.C.F."/>
            <person name="Fonseca A."/>
            <person name="Kumar A.A."/>
            <person name="Salojaervi J."/>
            <person name="Overmyer K."/>
            <person name="Hauser P.M."/>
            <person name="Pagni M."/>
        </authorList>
    </citation>
    <scope>NUCLEOTIDE SEQUENCE [LARGE SCALE GENOMIC DNA]</scope>
    <source>
        <strain evidence="4">PYCC 5710 / ATCC 11124 / CBS 356.35 / IMI 108563 / JCM 9778 / NBRC 8474</strain>
    </source>
</reference>
<dbReference type="InterPro" id="IPR045297">
    <property type="entry name" value="Complex1_LYR_LYRM4"/>
</dbReference>
<organism evidence="3 4">
    <name type="scientific">Taphrina deformans (strain PYCC 5710 / ATCC 11124 / CBS 356.35 / IMI 108563 / JCM 9778 / NBRC 8474)</name>
    <name type="common">Peach leaf curl fungus</name>
    <name type="synonym">Lalaria deformans</name>
    <dbReference type="NCBI Taxonomy" id="1097556"/>
    <lineage>
        <taxon>Eukaryota</taxon>
        <taxon>Fungi</taxon>
        <taxon>Dikarya</taxon>
        <taxon>Ascomycota</taxon>
        <taxon>Taphrinomycotina</taxon>
        <taxon>Taphrinomycetes</taxon>
        <taxon>Taphrinales</taxon>
        <taxon>Taphrinaceae</taxon>
        <taxon>Taphrina</taxon>
    </lineage>
</organism>
<evidence type="ECO:0000259" key="2">
    <source>
        <dbReference type="Pfam" id="PF05347"/>
    </source>
</evidence>
<dbReference type="GO" id="GO:0016226">
    <property type="term" value="P:iron-sulfur cluster assembly"/>
    <property type="evidence" value="ECO:0007669"/>
    <property type="project" value="InterPro"/>
</dbReference>
<evidence type="ECO:0000256" key="1">
    <source>
        <dbReference type="ARBA" id="ARBA00009508"/>
    </source>
</evidence>
<dbReference type="Pfam" id="PF05347">
    <property type="entry name" value="Complex1_LYR"/>
    <property type="match status" value="1"/>
</dbReference>
<dbReference type="GO" id="GO:1990221">
    <property type="term" value="C:L-cysteine desulfurase complex"/>
    <property type="evidence" value="ECO:0007669"/>
    <property type="project" value="TreeGrafter"/>
</dbReference>
<dbReference type="PANTHER" id="PTHR13166:SF7">
    <property type="entry name" value="LYR MOTIF-CONTAINING PROTEIN 4"/>
    <property type="match status" value="1"/>
</dbReference>
<dbReference type="eggNOG" id="KOG3801">
    <property type="taxonomic scope" value="Eukaryota"/>
</dbReference>
<dbReference type="AlphaFoldDB" id="R4XA92"/>